<feature type="region of interest" description="Disordered" evidence="1">
    <location>
        <begin position="293"/>
        <end position="318"/>
    </location>
</feature>
<organism evidence="3 4">
    <name type="scientific">Leucocoprinus birnbaumii</name>
    <dbReference type="NCBI Taxonomy" id="56174"/>
    <lineage>
        <taxon>Eukaryota</taxon>
        <taxon>Fungi</taxon>
        <taxon>Dikarya</taxon>
        <taxon>Basidiomycota</taxon>
        <taxon>Agaricomycotina</taxon>
        <taxon>Agaricomycetes</taxon>
        <taxon>Agaricomycetidae</taxon>
        <taxon>Agaricales</taxon>
        <taxon>Agaricineae</taxon>
        <taxon>Agaricaceae</taxon>
        <taxon>Leucocoprinus</taxon>
    </lineage>
</organism>
<comment type="caution">
    <text evidence="3">The sequence shown here is derived from an EMBL/GenBank/DDBJ whole genome shotgun (WGS) entry which is preliminary data.</text>
</comment>
<dbReference type="InterPro" id="IPR019261">
    <property type="entry name" value="PARG_cat_microbial"/>
</dbReference>
<dbReference type="InterPro" id="IPR011333">
    <property type="entry name" value="SKP1/BTB/POZ_sf"/>
</dbReference>
<sequence length="643" mass="71608">MNVNSDNEIIDITVDVPHIAYFISGADVHISARGRRFCVYSFFLERDSGFWRKIFSEEGYNSSNLNSPLILDEDPDDLASFFWVYYNHHLSIYEATPDQWAGILRIAMKWKCPNVQEFALSYLKTIPMDPVERIRIFREFQLPFEDQFPFIVELTSREPLGEITNAGIDEETINLIGKARVLLYSALPLLEIHGDHINSICDLLNHAERSQIVAEVFEMNEELNEVEPIRSGDPDMHIDGLDRGQQGVSFAGAGVTVFPDDSEDVQVVNDTGDVDVDVTKEWEIIQPEAILHGSGPCTQNASDNKPRQFGKNGQGQRRGLGKDVLARIADETLKAVENGSYTLCDPQAQSKDASTTIDLRANIDSLKAHTTYYAPDSTMTSWAEAPLSNTSSTPTKIWAVEKSTLETSRWLVEKLASELKSATNEASEVPAGSRAHAVGVLNFASARNPGGGFRTGARAQASPNQIPSSLTSQTGQQFYSYNHSITDKGKNTGYYSHAMIYSPSVMVIRSDAGNWVAPFEIDILTSPAVNAGVVRQKRQQALDRGQQVTYTEADMETRIRDTMKERMARVLYLFETQGVKNLVLGSFGTGAFKNKVEMVVDIWSELLLGDDSRFGRSFDRVVFGVIDNPTFVKFAERFGTDVQ</sequence>
<reference evidence="3" key="1">
    <citation type="submission" date="2022-07" db="EMBL/GenBank/DDBJ databases">
        <title>Genome Sequence of Leucocoprinus birnbaumii.</title>
        <authorList>
            <person name="Buettner E."/>
        </authorList>
    </citation>
    <scope>NUCLEOTIDE SEQUENCE</scope>
    <source>
        <strain evidence="3">VT141</strain>
    </source>
</reference>
<name>A0AAD5VGD1_9AGAR</name>
<dbReference type="PANTHER" id="PTHR35596:SF1">
    <property type="entry name" value="MICROBIAL-TYPE PARG CATALYTIC DOMAIN-CONTAINING PROTEIN"/>
    <property type="match status" value="1"/>
</dbReference>
<dbReference type="Pfam" id="PF10021">
    <property type="entry name" value="PARG_cat_microb"/>
    <property type="match status" value="1"/>
</dbReference>
<evidence type="ECO:0000313" key="3">
    <source>
        <dbReference type="EMBL" id="KAJ3558597.1"/>
    </source>
</evidence>
<keyword evidence="4" id="KW-1185">Reference proteome</keyword>
<dbReference type="InterPro" id="IPR012664">
    <property type="entry name" value="CHP02452"/>
</dbReference>
<dbReference type="PROSITE" id="PS50097">
    <property type="entry name" value="BTB"/>
    <property type="match status" value="1"/>
</dbReference>
<dbReference type="InterPro" id="IPR043472">
    <property type="entry name" value="Macro_dom-like"/>
</dbReference>
<accession>A0AAD5VGD1</accession>
<dbReference type="PANTHER" id="PTHR35596">
    <property type="entry name" value="DUF2263 DOMAIN-CONTAINING PROTEIN"/>
    <property type="match status" value="1"/>
</dbReference>
<dbReference type="Gene3D" id="3.40.220.10">
    <property type="entry name" value="Leucine Aminopeptidase, subunit E, domain 1"/>
    <property type="match status" value="1"/>
</dbReference>
<gene>
    <name evidence="3" type="ORF">NP233_g11477</name>
</gene>
<evidence type="ECO:0000313" key="4">
    <source>
        <dbReference type="Proteomes" id="UP001213000"/>
    </source>
</evidence>
<dbReference type="Proteomes" id="UP001213000">
    <property type="component" value="Unassembled WGS sequence"/>
</dbReference>
<dbReference type="EMBL" id="JANIEX010001386">
    <property type="protein sequence ID" value="KAJ3558597.1"/>
    <property type="molecule type" value="Genomic_DNA"/>
</dbReference>
<dbReference type="NCBIfam" id="TIGR02452">
    <property type="entry name" value="TIGR02452 family protein"/>
    <property type="match status" value="1"/>
</dbReference>
<dbReference type="InterPro" id="IPR000210">
    <property type="entry name" value="BTB/POZ_dom"/>
</dbReference>
<dbReference type="AlphaFoldDB" id="A0AAD5VGD1"/>
<dbReference type="SMART" id="SM00225">
    <property type="entry name" value="BTB"/>
    <property type="match status" value="1"/>
</dbReference>
<evidence type="ECO:0000256" key="1">
    <source>
        <dbReference type="SAM" id="MobiDB-lite"/>
    </source>
</evidence>
<evidence type="ECO:0000259" key="2">
    <source>
        <dbReference type="PROSITE" id="PS50097"/>
    </source>
</evidence>
<dbReference type="SUPFAM" id="SSF54695">
    <property type="entry name" value="POZ domain"/>
    <property type="match status" value="1"/>
</dbReference>
<protein>
    <recommendedName>
        <fullName evidence="2">BTB domain-containing protein</fullName>
    </recommendedName>
</protein>
<dbReference type="Gene3D" id="3.30.710.10">
    <property type="entry name" value="Potassium Channel Kv1.1, Chain A"/>
    <property type="match status" value="1"/>
</dbReference>
<feature type="domain" description="BTB" evidence="2">
    <location>
        <begin position="26"/>
        <end position="94"/>
    </location>
</feature>
<proteinExistence type="predicted"/>